<comment type="caution">
    <text evidence="8">The sequence shown here is derived from an EMBL/GenBank/DDBJ whole genome shotgun (WGS) entry which is preliminary data.</text>
</comment>
<dbReference type="Pfam" id="PF07196">
    <property type="entry name" value="Flagellin_IN"/>
    <property type="match status" value="1"/>
</dbReference>
<evidence type="ECO:0000256" key="4">
    <source>
        <dbReference type="ARBA" id="ARBA00023143"/>
    </source>
</evidence>
<gene>
    <name evidence="8" type="primary">fliD</name>
    <name evidence="8" type="ORF">ACE3NQ_14720</name>
</gene>
<dbReference type="Pfam" id="PF02465">
    <property type="entry name" value="FliD_N"/>
    <property type="match status" value="1"/>
</dbReference>
<feature type="domain" description="Flagellar hook-associated protein 2 C-terminal" evidence="7">
    <location>
        <begin position="210"/>
        <end position="474"/>
    </location>
</feature>
<feature type="domain" description="Flagellar hook-associated protein 2 N-terminal" evidence="6">
    <location>
        <begin position="16"/>
        <end position="108"/>
    </location>
</feature>
<dbReference type="EMBL" id="JBHILM010000015">
    <property type="protein sequence ID" value="MFB5682175.1"/>
    <property type="molecule type" value="Genomic_DNA"/>
</dbReference>
<organism evidence="8 9">
    <name type="scientific">Paenibacillus terreus</name>
    <dbReference type="NCBI Taxonomy" id="1387834"/>
    <lineage>
        <taxon>Bacteria</taxon>
        <taxon>Bacillati</taxon>
        <taxon>Bacillota</taxon>
        <taxon>Bacilli</taxon>
        <taxon>Bacillales</taxon>
        <taxon>Paenibacillaceae</taxon>
        <taxon>Paenibacillus</taxon>
    </lineage>
</organism>
<evidence type="ECO:0000313" key="8">
    <source>
        <dbReference type="EMBL" id="MFB5682175.1"/>
    </source>
</evidence>
<keyword evidence="9" id="KW-1185">Reference proteome</keyword>
<dbReference type="InterPro" id="IPR010809">
    <property type="entry name" value="FliD_C"/>
</dbReference>
<dbReference type="PANTHER" id="PTHR30288:SF0">
    <property type="entry name" value="FLAGELLAR HOOK-ASSOCIATED PROTEIN 2"/>
    <property type="match status" value="1"/>
</dbReference>
<evidence type="ECO:0000259" key="7">
    <source>
        <dbReference type="Pfam" id="PF07195"/>
    </source>
</evidence>
<keyword evidence="8" id="KW-0966">Cell projection</keyword>
<dbReference type="InterPro" id="IPR040026">
    <property type="entry name" value="FliD"/>
</dbReference>
<keyword evidence="8" id="KW-0969">Cilium</keyword>
<protein>
    <recommendedName>
        <fullName evidence="5">Flagellar hook-associated protein 2</fullName>
        <shortName evidence="5">HAP2</shortName>
    </recommendedName>
    <alternativeName>
        <fullName evidence="5">Flagellar cap protein</fullName>
    </alternativeName>
</protein>
<dbReference type="PANTHER" id="PTHR30288">
    <property type="entry name" value="FLAGELLAR CAP/ASSEMBLY PROTEIN FLID"/>
    <property type="match status" value="1"/>
</dbReference>
<reference evidence="8 9" key="1">
    <citation type="submission" date="2024-09" db="EMBL/GenBank/DDBJ databases">
        <authorList>
            <person name="Ruan L."/>
        </authorList>
    </citation>
    <scope>NUCLEOTIDE SEQUENCE [LARGE SCALE GENOMIC DNA]</scope>
    <source>
        <strain evidence="8 9">D33</strain>
    </source>
</reference>
<evidence type="ECO:0000256" key="1">
    <source>
        <dbReference type="ARBA" id="ARBA00009764"/>
    </source>
</evidence>
<dbReference type="RefSeq" id="WP_375525932.1">
    <property type="nucleotide sequence ID" value="NZ_JBHILM010000015.1"/>
</dbReference>
<keyword evidence="4 5" id="KW-0975">Bacterial flagellum</keyword>
<comment type="subcellular location">
    <subcellularLocation>
        <location evidence="5">Secreted</location>
    </subcellularLocation>
    <subcellularLocation>
        <location evidence="5">Bacterial flagellum</location>
    </subcellularLocation>
</comment>
<dbReference type="Proteomes" id="UP001580407">
    <property type="component" value="Unassembled WGS sequence"/>
</dbReference>
<evidence type="ECO:0000256" key="5">
    <source>
        <dbReference type="RuleBase" id="RU362066"/>
    </source>
</evidence>
<comment type="similarity">
    <text evidence="1 5">Belongs to the FliD family.</text>
</comment>
<dbReference type="InterPro" id="IPR010810">
    <property type="entry name" value="Flagellin_hook_IN_motif"/>
</dbReference>
<dbReference type="InterPro" id="IPR003481">
    <property type="entry name" value="FliD_N"/>
</dbReference>
<accession>A0ABV5B8Z7</accession>
<evidence type="ECO:0000256" key="3">
    <source>
        <dbReference type="ARBA" id="ARBA00023054"/>
    </source>
</evidence>
<evidence type="ECO:0000259" key="6">
    <source>
        <dbReference type="Pfam" id="PF02465"/>
    </source>
</evidence>
<name>A0ABV5B8Z7_9BACL</name>
<keyword evidence="5" id="KW-0964">Secreted</keyword>
<evidence type="ECO:0000313" key="9">
    <source>
        <dbReference type="Proteomes" id="UP001580407"/>
    </source>
</evidence>
<keyword evidence="8" id="KW-0282">Flagellum</keyword>
<comment type="subunit">
    <text evidence="2 5">Homopentamer.</text>
</comment>
<dbReference type="Pfam" id="PF07195">
    <property type="entry name" value="FliD_C"/>
    <property type="match status" value="1"/>
</dbReference>
<comment type="function">
    <text evidence="5">Required for morphogenesis and for the elongation of the flagellar filament by facilitating polymerization of the flagellin monomers at the tip of growing filament. Forms a capping structure, which prevents flagellin subunits (transported through the central channel of the flagellum) from leaking out without polymerization at the distal end.</text>
</comment>
<proteinExistence type="inferred from homology"/>
<sequence>MASISPTRLTGFSGALDTESIVQKLMTAERLPLDKILKTKQLALWKREDYQTMNTKLLSFRNTVNQLRFESNFEKVKAASSNTSVLDVVSSGSSTGSNTVKVDSLATSATLIGGKVTASTSEAVSVSGNVTITGAKGSADISFTAGTSTIDSIIKSINTNSSATGVRASFDSNSGNLYLTSTTSGASSSVSVSGAEFTSLFNLTTTNAIGKDAVYSVNGTQLTSSSNTVSINGTQVTLKGAGEATIGAVTDRSGIVDNIKSFVEQYNSLIDTFTTSTTTKRNRDYEPLTDAQREQMSESQIETWEKKAREGTLYNDSVLKDTLFSMRTGLNTPLNVPQGQISMLSQIGITVKSAYTENGKLEIDEAKLQDAINNNFDEVKQLFVGTSSTTEVAGKTNLGIADRIYNTINDQMDAIKDKIGASSSLETEDDSVIGKQLKELNEQASTWKIKLQDIENRYYKQFAAMEQALQKLNSQSSAFSSMLG</sequence>
<evidence type="ECO:0000256" key="2">
    <source>
        <dbReference type="ARBA" id="ARBA00011255"/>
    </source>
</evidence>
<keyword evidence="3" id="KW-0175">Coiled coil</keyword>